<gene>
    <name evidence="1" type="ORF">GCM10017557_33430</name>
</gene>
<keyword evidence="2" id="KW-1185">Reference proteome</keyword>
<reference evidence="1 2" key="1">
    <citation type="journal article" date="2014" name="Int. J. Syst. Evol. Microbiol.">
        <title>Complete genome sequence of Corynebacterium casei LMG S-19264T (=DSM 44701T), isolated from a smear-ripened cheese.</title>
        <authorList>
            <consortium name="US DOE Joint Genome Institute (JGI-PGF)"/>
            <person name="Walter F."/>
            <person name="Albersmeier A."/>
            <person name="Kalinowski J."/>
            <person name="Ruckert C."/>
        </authorList>
    </citation>
    <scope>NUCLEOTIDE SEQUENCE [LARGE SCALE GENOMIC DNA]</scope>
    <source>
        <strain evidence="1 2">JCM 4677</strain>
    </source>
</reference>
<dbReference type="Proteomes" id="UP000516444">
    <property type="component" value="Chromosome"/>
</dbReference>
<organism evidence="1 2">
    <name type="scientific">Streptomyces aurantiacus</name>
    <dbReference type="NCBI Taxonomy" id="47760"/>
    <lineage>
        <taxon>Bacteria</taxon>
        <taxon>Bacillati</taxon>
        <taxon>Actinomycetota</taxon>
        <taxon>Actinomycetes</taxon>
        <taxon>Kitasatosporales</taxon>
        <taxon>Streptomycetaceae</taxon>
        <taxon>Streptomyces</taxon>
        <taxon>Streptomyces aurantiacus group</taxon>
    </lineage>
</organism>
<evidence type="ECO:0000313" key="2">
    <source>
        <dbReference type="Proteomes" id="UP000516444"/>
    </source>
</evidence>
<dbReference type="AlphaFoldDB" id="A0A7G1P3S0"/>
<dbReference type="KEGG" id="sgm:GCM10017557_33430"/>
<accession>A0A7G1P3S0</accession>
<proteinExistence type="predicted"/>
<evidence type="ECO:0000313" key="1">
    <source>
        <dbReference type="EMBL" id="BCL28484.1"/>
    </source>
</evidence>
<name>A0A7G1P3S0_9ACTN</name>
<protein>
    <submittedName>
        <fullName evidence="1">Uncharacterized protein</fullName>
    </submittedName>
</protein>
<sequence>MSRARSSLVNDTSAILATGMPCADNSTIWARRHVTTVQARSAARGATHAADSHEVNVVSAWVSSASY</sequence>
<dbReference type="EMBL" id="AP023440">
    <property type="protein sequence ID" value="BCL28484.1"/>
    <property type="molecule type" value="Genomic_DNA"/>
</dbReference>